<dbReference type="InterPro" id="IPR054722">
    <property type="entry name" value="PolX-like_BBD"/>
</dbReference>
<keyword evidence="1" id="KW-0863">Zinc-finger</keyword>
<evidence type="ECO:0000313" key="4">
    <source>
        <dbReference type="Proteomes" id="UP000054485"/>
    </source>
</evidence>
<dbReference type="Pfam" id="PF14223">
    <property type="entry name" value="Retrotran_gag_2"/>
    <property type="match status" value="1"/>
</dbReference>
<name>A0A0D0A2X1_9AGAM</name>
<dbReference type="GO" id="GO:0003676">
    <property type="term" value="F:nucleic acid binding"/>
    <property type="evidence" value="ECO:0007669"/>
    <property type="project" value="InterPro"/>
</dbReference>
<protein>
    <recommendedName>
        <fullName evidence="2">CCHC-type domain-containing protein</fullName>
    </recommendedName>
</protein>
<proteinExistence type="predicted"/>
<dbReference type="HOGENOM" id="CLU_047206_1_0_1"/>
<dbReference type="AlphaFoldDB" id="A0A0D0A2X1"/>
<dbReference type="OrthoDB" id="2665273at2759"/>
<dbReference type="Pfam" id="PF22936">
    <property type="entry name" value="Pol_BBD"/>
    <property type="match status" value="1"/>
</dbReference>
<evidence type="ECO:0000256" key="1">
    <source>
        <dbReference type="PROSITE-ProRule" id="PRU00047"/>
    </source>
</evidence>
<organism evidence="3 4">
    <name type="scientific">Suillus luteus UH-Slu-Lm8-n1</name>
    <dbReference type="NCBI Taxonomy" id="930992"/>
    <lineage>
        <taxon>Eukaryota</taxon>
        <taxon>Fungi</taxon>
        <taxon>Dikarya</taxon>
        <taxon>Basidiomycota</taxon>
        <taxon>Agaricomycotina</taxon>
        <taxon>Agaricomycetes</taxon>
        <taxon>Agaricomycetidae</taxon>
        <taxon>Boletales</taxon>
        <taxon>Suillineae</taxon>
        <taxon>Suillaceae</taxon>
        <taxon>Suillus</taxon>
    </lineage>
</organism>
<dbReference type="Proteomes" id="UP000054485">
    <property type="component" value="Unassembled WGS sequence"/>
</dbReference>
<evidence type="ECO:0000313" key="3">
    <source>
        <dbReference type="EMBL" id="KIK32504.1"/>
    </source>
</evidence>
<feature type="non-terminal residue" evidence="3">
    <location>
        <position position="464"/>
    </location>
</feature>
<dbReference type="EMBL" id="KN836216">
    <property type="protein sequence ID" value="KIK32504.1"/>
    <property type="molecule type" value="Genomic_DNA"/>
</dbReference>
<sequence>MPSSITVITLSQTDLEKIEILDRSQNNWGVWSDKLQNYLLLKHGGGYLLGVISRPDPVTDFAGAGTWDLNNLCVIAALRTHSSSEEQEFLRPFTNAFLAWTALKARHEKVGPIAQILLIQQALAVRYRRADRLSVTSTQLSDVVRRIYAIGLPKEDDFLTIMMLNAMTDDLPHVRNHIADALATSTSTSAYGPSNIRSRLDVEQQLIDSEKLKASDVAMVASAKGNRRDARPGKVCSECNVAGHSSCCTTCGNWGHLAKDCFGKGGAMEGKRDEVIARKRTARDAAAAKGGSYAKPATKPAATGKPGGLRYDQGGRAYLLDGETGEAIYMASSSATTPSSTTSQEFAGLAFDPLPSARINSLPGSDDEEYNALFAAVGDFQASVDWREHSRDVDFAGLTYKAPNQRQRTVIDPSVVPFFLDSGASVHISNVESDFYTLKPVPPHSVSGVGGSSIQAIGIGSIRL</sequence>
<reference evidence="4" key="2">
    <citation type="submission" date="2015-01" db="EMBL/GenBank/DDBJ databases">
        <title>Evolutionary Origins and Diversification of the Mycorrhizal Mutualists.</title>
        <authorList>
            <consortium name="DOE Joint Genome Institute"/>
            <consortium name="Mycorrhizal Genomics Consortium"/>
            <person name="Kohler A."/>
            <person name="Kuo A."/>
            <person name="Nagy L.G."/>
            <person name="Floudas D."/>
            <person name="Copeland A."/>
            <person name="Barry K.W."/>
            <person name="Cichocki N."/>
            <person name="Veneault-Fourrey C."/>
            <person name="LaButti K."/>
            <person name="Lindquist E.A."/>
            <person name="Lipzen A."/>
            <person name="Lundell T."/>
            <person name="Morin E."/>
            <person name="Murat C."/>
            <person name="Riley R."/>
            <person name="Ohm R."/>
            <person name="Sun H."/>
            <person name="Tunlid A."/>
            <person name="Henrissat B."/>
            <person name="Grigoriev I.V."/>
            <person name="Hibbett D.S."/>
            <person name="Martin F."/>
        </authorList>
    </citation>
    <scope>NUCLEOTIDE SEQUENCE [LARGE SCALE GENOMIC DNA]</scope>
    <source>
        <strain evidence="4">UH-Slu-Lm8-n1</strain>
    </source>
</reference>
<accession>A0A0D0A2X1</accession>
<dbReference type="InParanoid" id="A0A0D0A2X1"/>
<keyword evidence="4" id="KW-1185">Reference proteome</keyword>
<feature type="domain" description="CCHC-type" evidence="2">
    <location>
        <begin position="248"/>
        <end position="261"/>
    </location>
</feature>
<dbReference type="PROSITE" id="PS50158">
    <property type="entry name" value="ZF_CCHC"/>
    <property type="match status" value="1"/>
</dbReference>
<dbReference type="GO" id="GO:0008270">
    <property type="term" value="F:zinc ion binding"/>
    <property type="evidence" value="ECO:0007669"/>
    <property type="project" value="UniProtKB-KW"/>
</dbReference>
<keyword evidence="1" id="KW-0862">Zinc</keyword>
<gene>
    <name evidence="3" type="ORF">CY34DRAFT_101373</name>
</gene>
<reference evidence="3 4" key="1">
    <citation type="submission" date="2014-04" db="EMBL/GenBank/DDBJ databases">
        <authorList>
            <consortium name="DOE Joint Genome Institute"/>
            <person name="Kuo A."/>
            <person name="Ruytinx J."/>
            <person name="Rineau F."/>
            <person name="Colpaert J."/>
            <person name="Kohler A."/>
            <person name="Nagy L.G."/>
            <person name="Floudas D."/>
            <person name="Copeland A."/>
            <person name="Barry K.W."/>
            <person name="Cichocki N."/>
            <person name="Veneault-Fourrey C."/>
            <person name="LaButti K."/>
            <person name="Lindquist E.A."/>
            <person name="Lipzen A."/>
            <person name="Lundell T."/>
            <person name="Morin E."/>
            <person name="Murat C."/>
            <person name="Sun H."/>
            <person name="Tunlid A."/>
            <person name="Henrissat B."/>
            <person name="Grigoriev I.V."/>
            <person name="Hibbett D.S."/>
            <person name="Martin F."/>
            <person name="Nordberg H.P."/>
            <person name="Cantor M.N."/>
            <person name="Hua S.X."/>
        </authorList>
    </citation>
    <scope>NUCLEOTIDE SEQUENCE [LARGE SCALE GENOMIC DNA]</scope>
    <source>
        <strain evidence="3 4">UH-Slu-Lm8-n1</strain>
    </source>
</reference>
<evidence type="ECO:0000259" key="2">
    <source>
        <dbReference type="PROSITE" id="PS50158"/>
    </source>
</evidence>
<dbReference type="InterPro" id="IPR001878">
    <property type="entry name" value="Znf_CCHC"/>
</dbReference>
<keyword evidence="1" id="KW-0479">Metal-binding</keyword>